<feature type="transmembrane region" description="Helical" evidence="1">
    <location>
        <begin position="53"/>
        <end position="75"/>
    </location>
</feature>
<evidence type="ECO:0000313" key="3">
    <source>
        <dbReference type="Proteomes" id="UP001501352"/>
    </source>
</evidence>
<sequence length="87" mass="8916">MSGNKPRSLPAFLIGLGAALLSGGLIAVAALVFVAIEAGLIDLWKAAGWADPSLYFCLAFAVVFAITAGVGAHLCRLGYRLLKAARG</sequence>
<name>A0ABN1GZY6_9CAUL</name>
<gene>
    <name evidence="2" type="ORF">GCM10009422_21240</name>
</gene>
<keyword evidence="1" id="KW-0812">Transmembrane</keyword>
<evidence type="ECO:0000313" key="2">
    <source>
        <dbReference type="EMBL" id="GAA0624641.1"/>
    </source>
</evidence>
<keyword evidence="3" id="KW-1185">Reference proteome</keyword>
<keyword evidence="1" id="KW-1133">Transmembrane helix</keyword>
<organism evidence="2 3">
    <name type="scientific">Brevundimonas kwangchunensis</name>
    <dbReference type="NCBI Taxonomy" id="322163"/>
    <lineage>
        <taxon>Bacteria</taxon>
        <taxon>Pseudomonadati</taxon>
        <taxon>Pseudomonadota</taxon>
        <taxon>Alphaproteobacteria</taxon>
        <taxon>Caulobacterales</taxon>
        <taxon>Caulobacteraceae</taxon>
        <taxon>Brevundimonas</taxon>
    </lineage>
</organism>
<dbReference type="RefSeq" id="WP_343793538.1">
    <property type="nucleotide sequence ID" value="NZ_BAAAGA010000005.1"/>
</dbReference>
<comment type="caution">
    <text evidence="2">The sequence shown here is derived from an EMBL/GenBank/DDBJ whole genome shotgun (WGS) entry which is preliminary data.</text>
</comment>
<dbReference type="EMBL" id="BAAAGA010000005">
    <property type="protein sequence ID" value="GAA0624641.1"/>
    <property type="molecule type" value="Genomic_DNA"/>
</dbReference>
<dbReference type="Proteomes" id="UP001501352">
    <property type="component" value="Unassembled WGS sequence"/>
</dbReference>
<feature type="transmembrane region" description="Helical" evidence="1">
    <location>
        <begin position="12"/>
        <end position="41"/>
    </location>
</feature>
<accession>A0ABN1GZY6</accession>
<proteinExistence type="predicted"/>
<reference evidence="2 3" key="1">
    <citation type="journal article" date="2019" name="Int. J. Syst. Evol. Microbiol.">
        <title>The Global Catalogue of Microorganisms (GCM) 10K type strain sequencing project: providing services to taxonomists for standard genome sequencing and annotation.</title>
        <authorList>
            <consortium name="The Broad Institute Genomics Platform"/>
            <consortium name="The Broad Institute Genome Sequencing Center for Infectious Disease"/>
            <person name="Wu L."/>
            <person name="Ma J."/>
        </authorList>
    </citation>
    <scope>NUCLEOTIDE SEQUENCE [LARGE SCALE GENOMIC DNA]</scope>
    <source>
        <strain evidence="2 3">JCM 12928</strain>
    </source>
</reference>
<protein>
    <submittedName>
        <fullName evidence="2">Uncharacterized protein</fullName>
    </submittedName>
</protein>
<keyword evidence="1" id="KW-0472">Membrane</keyword>
<evidence type="ECO:0000256" key="1">
    <source>
        <dbReference type="SAM" id="Phobius"/>
    </source>
</evidence>